<keyword evidence="3 7" id="KW-0067">ATP-binding</keyword>
<evidence type="ECO:0000256" key="3">
    <source>
        <dbReference type="ARBA" id="ARBA00022840"/>
    </source>
</evidence>
<evidence type="ECO:0000259" key="9">
    <source>
        <dbReference type="PROSITE" id="PS51456"/>
    </source>
</evidence>
<dbReference type="GO" id="GO:0006897">
    <property type="term" value="P:endocytosis"/>
    <property type="evidence" value="ECO:0007669"/>
    <property type="project" value="TreeGrafter"/>
</dbReference>
<feature type="region of interest" description="Disordered" evidence="8">
    <location>
        <begin position="916"/>
        <end position="935"/>
    </location>
</feature>
<evidence type="ECO:0000256" key="1">
    <source>
        <dbReference type="ARBA" id="ARBA00008314"/>
    </source>
</evidence>
<dbReference type="GO" id="GO:0051015">
    <property type="term" value="F:actin filament binding"/>
    <property type="evidence" value="ECO:0007669"/>
    <property type="project" value="TreeGrafter"/>
</dbReference>
<feature type="region of interest" description="Actin-binding" evidence="7">
    <location>
        <begin position="556"/>
        <end position="578"/>
    </location>
</feature>
<evidence type="ECO:0000256" key="6">
    <source>
        <dbReference type="ARBA" id="ARBA00023203"/>
    </source>
</evidence>
<dbReference type="InterPro" id="IPR001609">
    <property type="entry name" value="Myosin_head_motor_dom-like"/>
</dbReference>
<dbReference type="SUPFAM" id="SSF52540">
    <property type="entry name" value="P-loop containing nucleoside triphosphate hydrolases"/>
    <property type="match status" value="1"/>
</dbReference>
<feature type="domain" description="Myosin motor" evidence="9">
    <location>
        <begin position="1"/>
        <end position="693"/>
    </location>
</feature>
<dbReference type="FunFam" id="1.20.58.530:FF:000004">
    <property type="entry name" value="Unconventional myosin ID"/>
    <property type="match status" value="1"/>
</dbReference>
<dbReference type="GO" id="GO:0016459">
    <property type="term" value="C:myosin complex"/>
    <property type="evidence" value="ECO:0007669"/>
    <property type="project" value="UniProtKB-KW"/>
</dbReference>
<dbReference type="PROSITE" id="PS51456">
    <property type="entry name" value="MYOSIN_MOTOR"/>
    <property type="match status" value="1"/>
</dbReference>
<keyword evidence="2 7" id="KW-0547">Nucleotide-binding</keyword>
<keyword evidence="6 7" id="KW-0009">Actin-binding</keyword>
<dbReference type="Gene3D" id="1.20.5.4820">
    <property type="match status" value="1"/>
</dbReference>
<evidence type="ECO:0000256" key="7">
    <source>
        <dbReference type="PROSITE-ProRule" id="PRU00782"/>
    </source>
</evidence>
<dbReference type="GO" id="GO:0005886">
    <property type="term" value="C:plasma membrane"/>
    <property type="evidence" value="ECO:0007669"/>
    <property type="project" value="TreeGrafter"/>
</dbReference>
<evidence type="ECO:0000256" key="2">
    <source>
        <dbReference type="ARBA" id="ARBA00022741"/>
    </source>
</evidence>
<evidence type="ECO:0000256" key="8">
    <source>
        <dbReference type="SAM" id="MobiDB-lite"/>
    </source>
</evidence>
<dbReference type="AlphaFoldDB" id="A0A7S2SEZ6"/>
<sequence>MYTSIGAVLIAVNPYKILAKGPRKRPIYDELVAWYYMEQNRLGLAPHVFKVSADAYADMKRTGEDQCILISGESGAGKTETAKHVMSFVTIVSPQREEERKPYETRTGNAASTVKTQLLNSSPLLEAFGNAKTTRNDNSSRFGKYMELQFDLAGVVIGGRVTNFLLEKSRVISQAADERCFHVFYHLCTGGIDEIPESREFFVAQNFKYLSYEHRTISRVDDRAERKALLDSMTSLGLSADEQSSVLYILGGILSLGNVEFQETAGGFNHAAEVDPASWPQLEYAASLFQVPPEALAQALTSHLVRSGGRASVTRKQLDPRRSESNRDTLAKETYKRLFDWIVHRLNRTIDSKNAGGNASGYEVDASTGSLSLGLLDIYGFEIFEMNGFEQFCINYCNEKLQQYFISLTLRAEQAEYLSEGIGWVQVEYFDNKPVCDLVEAKPKGILNVLDETCMFQNASKAKFASAVQRVAPHPHLVLDRIHGDSAFTVRHYAGDVVYQYEGFVEKNLDSLFLDLVETLAESGMPLMRDLFDDQRTEKEKAKRPPSVSTQFKRQVTELMATLEKCQPHYIRCIKPNAAKRSNFTDPELMLHQVKYLGLTENVKVRRAGFCHRVTFERFLRRYAPICEVVWPLTNISAENCERLLTSGRPRQWPGGPPLDPIKLARDRDYVIGRTKVFIRDPQTLFTLEAQRAAVIPCVASVVNRIVKVFLAMNRLYKFRVAVTKLNAHVRKFVQRKKYERDPMRGLDYHARQALRLNLAAVRLASILRRKVAQKRLVQKRETVYLETMQMLRTGAVSVTKHIPGKPPFSKPHTSDKKLTFTADERSLSWPSGKAGRSDKIIALGDISHVELGFRATPLFSTTAAVVGAPNAATNSKFCVLFVGKNGKFKEEPLEFPNEWIRDRVLRAMHRRRREQFPDRGASASERFCPSLGLQ</sequence>
<organism evidence="10">
    <name type="scientific">Rhizochromulina marina</name>
    <dbReference type="NCBI Taxonomy" id="1034831"/>
    <lineage>
        <taxon>Eukaryota</taxon>
        <taxon>Sar</taxon>
        <taxon>Stramenopiles</taxon>
        <taxon>Ochrophyta</taxon>
        <taxon>Dictyochophyceae</taxon>
        <taxon>Rhizochromulinales</taxon>
        <taxon>Rhizochromulina</taxon>
    </lineage>
</organism>
<dbReference type="SMART" id="SM00242">
    <property type="entry name" value="MYSc"/>
    <property type="match status" value="1"/>
</dbReference>
<feature type="binding site" evidence="7">
    <location>
        <begin position="72"/>
        <end position="79"/>
    </location>
    <ligand>
        <name>ATP</name>
        <dbReference type="ChEBI" id="CHEBI:30616"/>
    </ligand>
</feature>
<dbReference type="GO" id="GO:0000146">
    <property type="term" value="F:microfilament motor activity"/>
    <property type="evidence" value="ECO:0007669"/>
    <property type="project" value="TreeGrafter"/>
</dbReference>
<dbReference type="GO" id="GO:0005524">
    <property type="term" value="F:ATP binding"/>
    <property type="evidence" value="ECO:0007669"/>
    <property type="project" value="UniProtKB-UniRule"/>
</dbReference>
<keyword evidence="4 7" id="KW-0518">Myosin</keyword>
<name>A0A7S2SEZ6_9STRA</name>
<dbReference type="EMBL" id="HBHJ01021017">
    <property type="protein sequence ID" value="CAD9697505.1"/>
    <property type="molecule type" value="Transcribed_RNA"/>
</dbReference>
<gene>
    <name evidence="10" type="ORF">RMAR1173_LOCUS13901</name>
</gene>
<proteinExistence type="inferred from homology"/>
<dbReference type="InterPro" id="IPR027417">
    <property type="entry name" value="P-loop_NTPase"/>
</dbReference>
<accession>A0A7S2SEZ6</accession>
<reference evidence="10" key="1">
    <citation type="submission" date="2021-01" db="EMBL/GenBank/DDBJ databases">
        <authorList>
            <person name="Corre E."/>
            <person name="Pelletier E."/>
            <person name="Niang G."/>
            <person name="Scheremetjew M."/>
            <person name="Finn R."/>
            <person name="Kale V."/>
            <person name="Holt S."/>
            <person name="Cochrane G."/>
            <person name="Meng A."/>
            <person name="Brown T."/>
            <person name="Cohen L."/>
        </authorList>
    </citation>
    <scope>NUCLEOTIDE SEQUENCE</scope>
    <source>
        <strain evidence="10">CCMP1243</strain>
    </source>
</reference>
<keyword evidence="5 7" id="KW-0505">Motor protein</keyword>
<evidence type="ECO:0000256" key="5">
    <source>
        <dbReference type="ARBA" id="ARBA00023175"/>
    </source>
</evidence>
<dbReference type="Gene3D" id="1.20.120.720">
    <property type="entry name" value="Myosin VI head, motor domain, U50 subdomain"/>
    <property type="match status" value="1"/>
</dbReference>
<dbReference type="Gene3D" id="1.20.58.530">
    <property type="match status" value="1"/>
</dbReference>
<dbReference type="GO" id="GO:0007015">
    <property type="term" value="P:actin filament organization"/>
    <property type="evidence" value="ECO:0007669"/>
    <property type="project" value="TreeGrafter"/>
</dbReference>
<dbReference type="GO" id="GO:0005737">
    <property type="term" value="C:cytoplasm"/>
    <property type="evidence" value="ECO:0007669"/>
    <property type="project" value="TreeGrafter"/>
</dbReference>
<protein>
    <recommendedName>
        <fullName evidence="9">Myosin motor domain-containing protein</fullName>
    </recommendedName>
</protein>
<evidence type="ECO:0000256" key="4">
    <source>
        <dbReference type="ARBA" id="ARBA00023123"/>
    </source>
</evidence>
<comment type="similarity">
    <text evidence="1 7">Belongs to the TRAFAC class myosin-kinesin ATPase superfamily. Myosin family.</text>
</comment>
<dbReference type="PRINTS" id="PR00193">
    <property type="entry name" value="MYOSINHEAVY"/>
</dbReference>
<dbReference type="InterPro" id="IPR036961">
    <property type="entry name" value="Kinesin_motor_dom_sf"/>
</dbReference>
<evidence type="ECO:0000313" key="10">
    <source>
        <dbReference type="EMBL" id="CAD9697505.1"/>
    </source>
</evidence>
<dbReference type="Gene3D" id="3.40.850.10">
    <property type="entry name" value="Kinesin motor domain"/>
    <property type="match status" value="1"/>
</dbReference>
<dbReference type="PANTHER" id="PTHR13140:SF729">
    <property type="entry name" value="UNCONVENTIONAL MYOSIN-IE"/>
    <property type="match status" value="1"/>
</dbReference>
<dbReference type="Gene3D" id="1.10.10.820">
    <property type="match status" value="1"/>
</dbReference>
<dbReference type="PANTHER" id="PTHR13140">
    <property type="entry name" value="MYOSIN"/>
    <property type="match status" value="1"/>
</dbReference>
<dbReference type="Pfam" id="PF00063">
    <property type="entry name" value="Myosin_head"/>
    <property type="match status" value="1"/>
</dbReference>